<proteinExistence type="predicted"/>
<dbReference type="AlphaFoldDB" id="A0A1Y0VX34"/>
<protein>
    <submittedName>
        <fullName evidence="2">Uncharacterized protein</fullName>
    </submittedName>
</protein>
<evidence type="ECO:0000256" key="1">
    <source>
        <dbReference type="SAM" id="Phobius"/>
    </source>
</evidence>
<reference evidence="2 3" key="1">
    <citation type="submission" date="2017-05" db="EMBL/GenBank/DDBJ databases">
        <title>Genome sequence of Pediococcus pentosaceus strain SRCM100892.</title>
        <authorList>
            <person name="Cho S.H."/>
        </authorList>
    </citation>
    <scope>NUCLEOTIDE SEQUENCE [LARGE SCALE GENOMIC DNA]</scope>
    <source>
        <strain evidence="2 3">SRCM100892</strain>
    </source>
</reference>
<keyword evidence="1" id="KW-0812">Transmembrane</keyword>
<sequence length="51" mass="5601">MVKKLKNGSWYLMSFILSITIVIIAYASNGIYWGSAHSILASDAFTQGANF</sequence>
<dbReference type="Proteomes" id="UP000196118">
    <property type="component" value="Chromosome"/>
</dbReference>
<keyword evidence="1" id="KW-1133">Transmembrane helix</keyword>
<gene>
    <name evidence="2" type="ORF">S100892_02161</name>
</gene>
<evidence type="ECO:0000313" key="3">
    <source>
        <dbReference type="Proteomes" id="UP000196118"/>
    </source>
</evidence>
<evidence type="ECO:0000313" key="2">
    <source>
        <dbReference type="EMBL" id="ARW20696.1"/>
    </source>
</evidence>
<organism evidence="2 3">
    <name type="scientific">Pediococcus pentosaceus</name>
    <dbReference type="NCBI Taxonomy" id="1255"/>
    <lineage>
        <taxon>Bacteria</taxon>
        <taxon>Bacillati</taxon>
        <taxon>Bacillota</taxon>
        <taxon>Bacilli</taxon>
        <taxon>Lactobacillales</taxon>
        <taxon>Lactobacillaceae</taxon>
        <taxon>Pediococcus</taxon>
    </lineage>
</organism>
<accession>A0A1Y0VX34</accession>
<keyword evidence="1" id="KW-0472">Membrane</keyword>
<dbReference type="EMBL" id="CP021474">
    <property type="protein sequence ID" value="ARW20696.1"/>
    <property type="molecule type" value="Genomic_DNA"/>
</dbReference>
<name>A0A1Y0VX34_PEDPE</name>
<feature type="transmembrane region" description="Helical" evidence="1">
    <location>
        <begin position="12"/>
        <end position="33"/>
    </location>
</feature>